<accession>A0A150G1A5</accession>
<protein>
    <submittedName>
        <fullName evidence="1">Uncharacterized protein</fullName>
    </submittedName>
</protein>
<reference evidence="2" key="1">
    <citation type="journal article" date="2016" name="Nat. Commun.">
        <title>The Gonium pectorale genome demonstrates co-option of cell cycle regulation during the evolution of multicellularity.</title>
        <authorList>
            <person name="Hanschen E.R."/>
            <person name="Marriage T.N."/>
            <person name="Ferris P.J."/>
            <person name="Hamaji T."/>
            <person name="Toyoda A."/>
            <person name="Fujiyama A."/>
            <person name="Neme R."/>
            <person name="Noguchi H."/>
            <person name="Minakuchi Y."/>
            <person name="Suzuki M."/>
            <person name="Kawai-Toyooka H."/>
            <person name="Smith D.R."/>
            <person name="Sparks H."/>
            <person name="Anderson J."/>
            <person name="Bakaric R."/>
            <person name="Luria V."/>
            <person name="Karger A."/>
            <person name="Kirschner M.W."/>
            <person name="Durand P.M."/>
            <person name="Michod R.E."/>
            <person name="Nozaki H."/>
            <person name="Olson B.J."/>
        </authorList>
    </citation>
    <scope>NUCLEOTIDE SEQUENCE [LARGE SCALE GENOMIC DNA]</scope>
    <source>
        <strain evidence="2">NIES-2863</strain>
    </source>
</reference>
<name>A0A150G1A5_GONPE</name>
<organism evidence="1 2">
    <name type="scientific">Gonium pectorale</name>
    <name type="common">Green alga</name>
    <dbReference type="NCBI Taxonomy" id="33097"/>
    <lineage>
        <taxon>Eukaryota</taxon>
        <taxon>Viridiplantae</taxon>
        <taxon>Chlorophyta</taxon>
        <taxon>core chlorophytes</taxon>
        <taxon>Chlorophyceae</taxon>
        <taxon>CS clade</taxon>
        <taxon>Chlamydomonadales</taxon>
        <taxon>Volvocaceae</taxon>
        <taxon>Gonium</taxon>
    </lineage>
</organism>
<dbReference type="OrthoDB" id="548977at2759"/>
<evidence type="ECO:0000313" key="1">
    <source>
        <dbReference type="EMBL" id="KXZ43652.1"/>
    </source>
</evidence>
<keyword evidence="2" id="KW-1185">Reference proteome</keyword>
<dbReference type="AlphaFoldDB" id="A0A150G1A5"/>
<sequence>MYSALSECDLLGRQAFAAAGGITGSLAGAAGIGIDIFIASVGIESGIDLAQPSVSTFAAWTPEVAVFGNTQRPACYATQTTMRGMAFYVRIKWQVFGIFKGEKEIFRTEGHEFFRKGTGLRDEATI</sequence>
<dbReference type="EMBL" id="LSYV01000085">
    <property type="protein sequence ID" value="KXZ43652.1"/>
    <property type="molecule type" value="Genomic_DNA"/>
</dbReference>
<dbReference type="Proteomes" id="UP000075714">
    <property type="component" value="Unassembled WGS sequence"/>
</dbReference>
<proteinExistence type="predicted"/>
<comment type="caution">
    <text evidence="1">The sequence shown here is derived from an EMBL/GenBank/DDBJ whole genome shotgun (WGS) entry which is preliminary data.</text>
</comment>
<evidence type="ECO:0000313" key="2">
    <source>
        <dbReference type="Proteomes" id="UP000075714"/>
    </source>
</evidence>
<gene>
    <name evidence="1" type="ORF">GPECTOR_84g328</name>
</gene>